<dbReference type="CDD" id="cd00616">
    <property type="entry name" value="AHBA_syn"/>
    <property type="match status" value="1"/>
</dbReference>
<organism evidence="2 3">
    <name type="scientific">Candidatus Harrisonbacteria bacterium RIFCSPLOWO2_02_FULL_41_13b</name>
    <dbReference type="NCBI Taxonomy" id="1798409"/>
    <lineage>
        <taxon>Bacteria</taxon>
        <taxon>Candidatus Harrisoniibacteriota</taxon>
    </lineage>
</organism>
<evidence type="ECO:0008006" key="4">
    <source>
        <dbReference type="Google" id="ProtNLM"/>
    </source>
</evidence>
<dbReference type="InterPro" id="IPR015421">
    <property type="entry name" value="PyrdxlP-dep_Trfase_major"/>
</dbReference>
<reference evidence="2 3" key="1">
    <citation type="journal article" date="2016" name="Nat. Commun.">
        <title>Thousands of microbial genomes shed light on interconnected biogeochemical processes in an aquifer system.</title>
        <authorList>
            <person name="Anantharaman K."/>
            <person name="Brown C.T."/>
            <person name="Hug L.A."/>
            <person name="Sharon I."/>
            <person name="Castelle C.J."/>
            <person name="Probst A.J."/>
            <person name="Thomas B.C."/>
            <person name="Singh A."/>
            <person name="Wilkins M.J."/>
            <person name="Karaoz U."/>
            <person name="Brodie E.L."/>
            <person name="Williams K.H."/>
            <person name="Hubbard S.S."/>
            <person name="Banfield J.F."/>
        </authorList>
    </citation>
    <scope>NUCLEOTIDE SEQUENCE [LARGE SCALE GENOMIC DNA]</scope>
</reference>
<keyword evidence="1" id="KW-0663">Pyridoxal phosphate</keyword>
<evidence type="ECO:0000256" key="1">
    <source>
        <dbReference type="RuleBase" id="RU004508"/>
    </source>
</evidence>
<dbReference type="PANTHER" id="PTHR30244">
    <property type="entry name" value="TRANSAMINASE"/>
    <property type="match status" value="1"/>
</dbReference>
<dbReference type="Gene3D" id="3.40.640.10">
    <property type="entry name" value="Type I PLP-dependent aspartate aminotransferase-like (Major domain)"/>
    <property type="match status" value="1"/>
</dbReference>
<dbReference type="EMBL" id="MHJL01000030">
    <property type="protein sequence ID" value="OGY67082.1"/>
    <property type="molecule type" value="Genomic_DNA"/>
</dbReference>
<dbReference type="PIRSF" id="PIRSF000390">
    <property type="entry name" value="PLP_StrS"/>
    <property type="match status" value="1"/>
</dbReference>
<dbReference type="InterPro" id="IPR015424">
    <property type="entry name" value="PyrdxlP-dep_Trfase"/>
</dbReference>
<comment type="caution">
    <text evidence="2">The sequence shown here is derived from an EMBL/GenBank/DDBJ whole genome shotgun (WGS) entry which is preliminary data.</text>
</comment>
<dbReference type="GO" id="GO:0030170">
    <property type="term" value="F:pyridoxal phosphate binding"/>
    <property type="evidence" value="ECO:0007669"/>
    <property type="project" value="TreeGrafter"/>
</dbReference>
<dbReference type="InterPro" id="IPR000653">
    <property type="entry name" value="DegT/StrS_aminotransferase"/>
</dbReference>
<dbReference type="PANTHER" id="PTHR30244:SF34">
    <property type="entry name" value="DTDP-4-AMINO-4,6-DIDEOXYGALACTOSE TRANSAMINASE"/>
    <property type="match status" value="1"/>
</dbReference>
<name>A0A1G1ZRB8_9BACT</name>
<comment type="similarity">
    <text evidence="1">Belongs to the DegT/DnrJ/EryC1 family.</text>
</comment>
<evidence type="ECO:0000313" key="2">
    <source>
        <dbReference type="EMBL" id="OGY67082.1"/>
    </source>
</evidence>
<protein>
    <recommendedName>
        <fullName evidence="4">DegT/DnrJ/EryC1/StrS aminotransferase</fullName>
    </recommendedName>
</protein>
<accession>A0A1G1ZRB8</accession>
<dbReference type="GO" id="GO:0000271">
    <property type="term" value="P:polysaccharide biosynthetic process"/>
    <property type="evidence" value="ECO:0007669"/>
    <property type="project" value="TreeGrafter"/>
</dbReference>
<dbReference type="STRING" id="1798409.A3I24_02795"/>
<dbReference type="SUPFAM" id="SSF53383">
    <property type="entry name" value="PLP-dependent transferases"/>
    <property type="match status" value="1"/>
</dbReference>
<dbReference type="Gene3D" id="3.90.1150.10">
    <property type="entry name" value="Aspartate Aminotransferase, domain 1"/>
    <property type="match status" value="1"/>
</dbReference>
<dbReference type="Proteomes" id="UP000177690">
    <property type="component" value="Unassembled WGS sequence"/>
</dbReference>
<proteinExistence type="inferred from homology"/>
<dbReference type="InterPro" id="IPR015422">
    <property type="entry name" value="PyrdxlP-dep_Trfase_small"/>
</dbReference>
<dbReference type="AlphaFoldDB" id="A0A1G1ZRB8"/>
<dbReference type="GO" id="GO:0008483">
    <property type="term" value="F:transaminase activity"/>
    <property type="evidence" value="ECO:0007669"/>
    <property type="project" value="TreeGrafter"/>
</dbReference>
<dbReference type="Pfam" id="PF01041">
    <property type="entry name" value="DegT_DnrJ_EryC1"/>
    <property type="match status" value="1"/>
</dbReference>
<sequence length="399" mass="45233">MRKIGVGTVKISAKAKRYVNIALKNHRLSYGPFLQRFENEFARLHDRKFGISCNSGTSALQIALGTLKEVHHWNDGDEVIVPAVTFIATSNVVLQNGMKPIFVDVDSRTSNMDPKKIEEKITKKTRVIMPVHLYGLSAEMDLIMKIARKHNLKVLEDSCESMFVSYKGKPVGSRGDIACFSTYAAHLVVTGVGGLALTNNPDYAVIMKSMMNHGRDSVYLNIDDDDNLKNEKAIFNMADKRFSFVRMGYSFRLTELEGALGVAELEDHEKNIASRQRNASYLIKNLSQYNNLIQLPSWPAYSEHAFMMFPIIVRDPRITRADLITYLEKNGVETRYLMPLLSQPFKIKILGNIEDKYPAAKWVTSNGFYVGCHQNLTKADLQYMVRVFEGFFSKYVGSR</sequence>
<evidence type="ECO:0000313" key="3">
    <source>
        <dbReference type="Proteomes" id="UP000177690"/>
    </source>
</evidence>
<gene>
    <name evidence="2" type="ORF">A3I24_02795</name>
</gene>